<dbReference type="NCBIfam" id="NF005491">
    <property type="entry name" value="PRK07105.1"/>
    <property type="match status" value="1"/>
</dbReference>
<accession>A0A7X1Z952</accession>
<keyword evidence="8" id="KW-1185">Reference proteome</keyword>
<dbReference type="Proteomes" id="UP000439550">
    <property type="component" value="Unassembled WGS sequence"/>
</dbReference>
<protein>
    <recommendedName>
        <fullName evidence="1">pyridoxal kinase</fullName>
        <ecNumber evidence="1">2.7.1.35</ecNumber>
    </recommendedName>
</protein>
<dbReference type="CDD" id="cd01173">
    <property type="entry name" value="pyridoxal_pyridoxamine_kinase"/>
    <property type="match status" value="1"/>
</dbReference>
<dbReference type="SUPFAM" id="SSF53613">
    <property type="entry name" value="Ribokinase-like"/>
    <property type="match status" value="1"/>
</dbReference>
<dbReference type="InterPro" id="IPR029056">
    <property type="entry name" value="Ribokinase-like"/>
</dbReference>
<dbReference type="EC" id="2.7.1.35" evidence="1"/>
<dbReference type="InterPro" id="IPR004625">
    <property type="entry name" value="PyrdxlKinase"/>
</dbReference>
<dbReference type="AlphaFoldDB" id="A0A7X1Z952"/>
<dbReference type="PANTHER" id="PTHR10534:SF2">
    <property type="entry name" value="PYRIDOXAL KINASE"/>
    <property type="match status" value="1"/>
</dbReference>
<dbReference type="GO" id="GO:0009443">
    <property type="term" value="P:pyridoxal 5'-phosphate salvage"/>
    <property type="evidence" value="ECO:0007669"/>
    <property type="project" value="InterPro"/>
</dbReference>
<reference evidence="7 8" key="1">
    <citation type="submission" date="2019-10" db="EMBL/GenBank/DDBJ databases">
        <authorList>
            <person name="Dong K."/>
        </authorList>
    </citation>
    <scope>NUCLEOTIDE SEQUENCE [LARGE SCALE GENOMIC DNA]</scope>
    <source>
        <strain evidence="7 8">DSM 28960</strain>
    </source>
</reference>
<dbReference type="GO" id="GO:0008478">
    <property type="term" value="F:pyridoxal kinase activity"/>
    <property type="evidence" value="ECO:0007669"/>
    <property type="project" value="UniProtKB-EC"/>
</dbReference>
<evidence type="ECO:0000256" key="1">
    <source>
        <dbReference type="ARBA" id="ARBA00012104"/>
    </source>
</evidence>
<dbReference type="GO" id="GO:0005524">
    <property type="term" value="F:ATP binding"/>
    <property type="evidence" value="ECO:0007669"/>
    <property type="project" value="UniProtKB-KW"/>
</dbReference>
<evidence type="ECO:0000313" key="8">
    <source>
        <dbReference type="Proteomes" id="UP000439550"/>
    </source>
</evidence>
<evidence type="ECO:0000256" key="3">
    <source>
        <dbReference type="ARBA" id="ARBA00022741"/>
    </source>
</evidence>
<evidence type="ECO:0000256" key="2">
    <source>
        <dbReference type="ARBA" id="ARBA00022679"/>
    </source>
</evidence>
<name>A0A7X1Z952_9LACT</name>
<keyword evidence="5" id="KW-0067">ATP-binding</keyword>
<dbReference type="EMBL" id="WITJ01000012">
    <property type="protein sequence ID" value="MQW40145.1"/>
    <property type="molecule type" value="Genomic_DNA"/>
</dbReference>
<dbReference type="RefSeq" id="WP_153496802.1">
    <property type="nucleotide sequence ID" value="NZ_CAXYUY010000003.1"/>
</dbReference>
<keyword evidence="4 7" id="KW-0418">Kinase</keyword>
<dbReference type="Pfam" id="PF08543">
    <property type="entry name" value="Phos_pyr_kin"/>
    <property type="match status" value="1"/>
</dbReference>
<evidence type="ECO:0000313" key="7">
    <source>
        <dbReference type="EMBL" id="MQW40145.1"/>
    </source>
</evidence>
<keyword evidence="2 7" id="KW-0808">Transferase</keyword>
<comment type="caution">
    <text evidence="7">The sequence shown here is derived from an EMBL/GenBank/DDBJ whole genome shotgun (WGS) entry which is preliminary data.</text>
</comment>
<dbReference type="Gene3D" id="3.40.1190.20">
    <property type="match status" value="1"/>
</dbReference>
<dbReference type="GO" id="GO:0005829">
    <property type="term" value="C:cytosol"/>
    <property type="evidence" value="ECO:0007669"/>
    <property type="project" value="TreeGrafter"/>
</dbReference>
<keyword evidence="3" id="KW-0547">Nucleotide-binding</keyword>
<evidence type="ECO:0000256" key="4">
    <source>
        <dbReference type="ARBA" id="ARBA00022777"/>
    </source>
</evidence>
<feature type="domain" description="Pyridoxamine kinase/Phosphomethylpyrimidine kinase" evidence="6">
    <location>
        <begin position="35"/>
        <end position="255"/>
    </location>
</feature>
<proteinExistence type="predicted"/>
<dbReference type="PANTHER" id="PTHR10534">
    <property type="entry name" value="PYRIDOXAL KINASE"/>
    <property type="match status" value="1"/>
</dbReference>
<organism evidence="7 8">
    <name type="scientific">Lactococcus hircilactis</name>
    <dbReference type="NCBI Taxonomy" id="1494462"/>
    <lineage>
        <taxon>Bacteria</taxon>
        <taxon>Bacillati</taxon>
        <taxon>Bacillota</taxon>
        <taxon>Bacilli</taxon>
        <taxon>Lactobacillales</taxon>
        <taxon>Streptococcaceae</taxon>
        <taxon>Lactococcus</taxon>
    </lineage>
</organism>
<sequence length="276" mass="30176">MTKNILAVHDISCVGRCSLTVALPILSHFGLETRVLPTALLSTHTGGFTGFTYLDLTDEMKQIMTAWQPLDLKFDGIYSGFMASAEQIDVLKTLIKTYKTKENLIIIDPVMADNGELYSVFDRNFVKKMGELVAYADVLTPNITEACLLTDTPYPTGLHDAALIETLLNKLHEKGAKTIVLTGVKTHEDQIGIAVSTKNHPNHSECYMAQEIKGAYHGTGDIFGSVLSAELLRGQSTLDAAKTAVDFVVSSILATPVSNDKRYGVEFEQVLASKKF</sequence>
<dbReference type="OrthoDB" id="9800808at2"/>
<dbReference type="InterPro" id="IPR013749">
    <property type="entry name" value="PM/HMP-P_kinase-1"/>
</dbReference>
<gene>
    <name evidence="7" type="ORF">GHI93_09425</name>
</gene>
<evidence type="ECO:0000259" key="6">
    <source>
        <dbReference type="Pfam" id="PF08543"/>
    </source>
</evidence>
<evidence type="ECO:0000256" key="5">
    <source>
        <dbReference type="ARBA" id="ARBA00022840"/>
    </source>
</evidence>